<dbReference type="SUPFAM" id="SSF52768">
    <property type="entry name" value="Arginase/deacetylase"/>
    <property type="match status" value="1"/>
</dbReference>
<dbReference type="InterPro" id="IPR037138">
    <property type="entry name" value="His_deacetylse_dom_sf"/>
</dbReference>
<evidence type="ECO:0000313" key="2">
    <source>
        <dbReference type="EMBL" id="SBQ29106.1"/>
    </source>
</evidence>
<dbReference type="Gene3D" id="3.40.800.20">
    <property type="entry name" value="Histone deacetylase domain"/>
    <property type="match status" value="1"/>
</dbReference>
<gene>
    <name evidence="2" type="primary">HDAC7</name>
</gene>
<protein>
    <submittedName>
        <fullName evidence="2">Histone deacetylase 7</fullName>
    </submittedName>
</protein>
<dbReference type="PANTHER" id="PTHR10625:SF42">
    <property type="entry name" value="HISTONE DEACETYLASE 7"/>
    <property type="match status" value="1"/>
</dbReference>
<dbReference type="Pfam" id="PF00850">
    <property type="entry name" value="Hist_deacetyl"/>
    <property type="match status" value="1"/>
</dbReference>
<dbReference type="EMBL" id="HAEA01000626">
    <property type="protein sequence ID" value="SBQ29106.1"/>
    <property type="molecule type" value="Transcribed_RNA"/>
</dbReference>
<feature type="non-terminal residue" evidence="2">
    <location>
        <position position="1"/>
    </location>
</feature>
<sequence>HLQYNTDQRQREMEEKREELQQLIQKKERAQPPYPLTNLSSEPILHRYPTTIRCSACTQVTPSTPSTICTTCTLRVDWTAKQLQHKLNVSKILIVDWDVHHGNGTQDAFYDDPSVLYISLHRYDNGNFFPGSGDPVE</sequence>
<proteinExistence type="predicted"/>
<dbReference type="InterPro" id="IPR023801">
    <property type="entry name" value="His_deacetylse_dom"/>
</dbReference>
<dbReference type="AlphaFoldDB" id="A0A1A8D6Y7"/>
<organism evidence="2">
    <name type="scientific">Nothobranchius kadleci</name>
    <name type="common">African annual killifish</name>
    <dbReference type="NCBI Taxonomy" id="1051664"/>
    <lineage>
        <taxon>Eukaryota</taxon>
        <taxon>Metazoa</taxon>
        <taxon>Chordata</taxon>
        <taxon>Craniata</taxon>
        <taxon>Vertebrata</taxon>
        <taxon>Euteleostomi</taxon>
        <taxon>Actinopterygii</taxon>
        <taxon>Neopterygii</taxon>
        <taxon>Teleostei</taxon>
        <taxon>Neoteleostei</taxon>
        <taxon>Acanthomorphata</taxon>
        <taxon>Ovalentaria</taxon>
        <taxon>Atherinomorphae</taxon>
        <taxon>Cyprinodontiformes</taxon>
        <taxon>Nothobranchiidae</taxon>
        <taxon>Nothobranchius</taxon>
    </lineage>
</organism>
<name>A0A1A8D6Y7_NOTKA</name>
<feature type="domain" description="Histone deacetylase" evidence="1">
    <location>
        <begin position="79"/>
        <end position="135"/>
    </location>
</feature>
<dbReference type="GO" id="GO:0004407">
    <property type="term" value="F:histone deacetylase activity"/>
    <property type="evidence" value="ECO:0007669"/>
    <property type="project" value="TreeGrafter"/>
</dbReference>
<evidence type="ECO:0000259" key="1">
    <source>
        <dbReference type="Pfam" id="PF00850"/>
    </source>
</evidence>
<accession>A0A1A8D6Y7</accession>
<reference evidence="2" key="2">
    <citation type="submission" date="2016-06" db="EMBL/GenBank/DDBJ databases">
        <title>The genome of a short-lived fish provides insights into sex chromosome evolution and the genetic control of aging.</title>
        <authorList>
            <person name="Reichwald K."/>
            <person name="Felder M."/>
            <person name="Petzold A."/>
            <person name="Koch P."/>
            <person name="Groth M."/>
            <person name="Platzer M."/>
        </authorList>
    </citation>
    <scope>NUCLEOTIDE SEQUENCE</scope>
    <source>
        <tissue evidence="2">Brain</tissue>
    </source>
</reference>
<dbReference type="InterPro" id="IPR023696">
    <property type="entry name" value="Ureohydrolase_dom_sf"/>
</dbReference>
<reference evidence="2" key="1">
    <citation type="submission" date="2016-05" db="EMBL/GenBank/DDBJ databases">
        <authorList>
            <person name="Lavstsen T."/>
            <person name="Jespersen J.S."/>
        </authorList>
    </citation>
    <scope>NUCLEOTIDE SEQUENCE</scope>
    <source>
        <tissue evidence="2">Brain</tissue>
    </source>
</reference>
<dbReference type="GO" id="GO:0000118">
    <property type="term" value="C:histone deacetylase complex"/>
    <property type="evidence" value="ECO:0007669"/>
    <property type="project" value="TreeGrafter"/>
</dbReference>
<dbReference type="PANTHER" id="PTHR10625">
    <property type="entry name" value="HISTONE DEACETYLASE HDAC1-RELATED"/>
    <property type="match status" value="1"/>
</dbReference>
<feature type="non-terminal residue" evidence="2">
    <location>
        <position position="137"/>
    </location>
</feature>
<dbReference type="GO" id="GO:0040029">
    <property type="term" value="P:epigenetic regulation of gene expression"/>
    <property type="evidence" value="ECO:0007669"/>
    <property type="project" value="TreeGrafter"/>
</dbReference>